<organism evidence="2 3">
    <name type="scientific">Methylobacterium jeotgali</name>
    <dbReference type="NCBI Taxonomy" id="381630"/>
    <lineage>
        <taxon>Bacteria</taxon>
        <taxon>Pseudomonadati</taxon>
        <taxon>Pseudomonadota</taxon>
        <taxon>Alphaproteobacteria</taxon>
        <taxon>Hyphomicrobiales</taxon>
        <taxon>Methylobacteriaceae</taxon>
        <taxon>Methylobacterium</taxon>
    </lineage>
</organism>
<proteinExistence type="predicted"/>
<dbReference type="Pfam" id="PF07813">
    <property type="entry name" value="LTXXQ"/>
    <property type="match status" value="1"/>
</dbReference>
<dbReference type="InterPro" id="IPR012899">
    <property type="entry name" value="LTXXQ"/>
</dbReference>
<protein>
    <recommendedName>
        <fullName evidence="4">LTXXQ motif family protein</fullName>
    </recommendedName>
</protein>
<gene>
    <name evidence="2" type="ORF">AOPFMNJM_4193</name>
</gene>
<feature type="chain" id="PRO_5045551041" description="LTXXQ motif family protein" evidence="1">
    <location>
        <begin position="23"/>
        <end position="165"/>
    </location>
</feature>
<name>A0ABQ4T0I9_9HYPH</name>
<sequence length="165" mass="17994">MRRRTLAALAAGALGAAALAGAAASKDDPFGHRPHGRWSNLSPADREAFAEARIAALHAGLRLNADQEKLWPPVEAAIRDMARLRREQREARRERGRIVDDAPGALRAMADAATARGEALRKLADASQPLYATLDADQKRRAVMLARPMRGPGWHRHHGRHGGEE</sequence>
<evidence type="ECO:0000256" key="1">
    <source>
        <dbReference type="SAM" id="SignalP"/>
    </source>
</evidence>
<accession>A0ABQ4T0I9</accession>
<reference evidence="2" key="1">
    <citation type="journal article" date="2021" name="Front. Microbiol.">
        <title>Comprehensive Comparative Genomics and Phenotyping of Methylobacterium Species.</title>
        <authorList>
            <person name="Alessa O."/>
            <person name="Ogura Y."/>
            <person name="Fujitani Y."/>
            <person name="Takami H."/>
            <person name="Hayashi T."/>
            <person name="Sahin N."/>
            <person name="Tani A."/>
        </authorList>
    </citation>
    <scope>NUCLEOTIDE SEQUENCE</scope>
    <source>
        <strain evidence="2">LMG 23639</strain>
    </source>
</reference>
<keyword evidence="3" id="KW-1185">Reference proteome</keyword>
<comment type="caution">
    <text evidence="2">The sequence shown here is derived from an EMBL/GenBank/DDBJ whole genome shotgun (WGS) entry which is preliminary data.</text>
</comment>
<reference evidence="2" key="2">
    <citation type="submission" date="2021-08" db="EMBL/GenBank/DDBJ databases">
        <authorList>
            <person name="Tani A."/>
            <person name="Ola A."/>
            <person name="Ogura Y."/>
            <person name="Katsura K."/>
            <person name="Hayashi T."/>
        </authorList>
    </citation>
    <scope>NUCLEOTIDE SEQUENCE</scope>
    <source>
        <strain evidence="2">LMG 23639</strain>
    </source>
</reference>
<evidence type="ECO:0008006" key="4">
    <source>
        <dbReference type="Google" id="ProtNLM"/>
    </source>
</evidence>
<feature type="signal peptide" evidence="1">
    <location>
        <begin position="1"/>
        <end position="22"/>
    </location>
</feature>
<evidence type="ECO:0000313" key="3">
    <source>
        <dbReference type="Proteomes" id="UP001055102"/>
    </source>
</evidence>
<dbReference type="Proteomes" id="UP001055102">
    <property type="component" value="Unassembled WGS sequence"/>
</dbReference>
<evidence type="ECO:0000313" key="2">
    <source>
        <dbReference type="EMBL" id="GJE08847.1"/>
    </source>
</evidence>
<keyword evidence="1" id="KW-0732">Signal</keyword>
<dbReference type="RefSeq" id="WP_238278899.1">
    <property type="nucleotide sequence ID" value="NZ_BPQR01000093.1"/>
</dbReference>
<dbReference type="EMBL" id="BPQR01000093">
    <property type="protein sequence ID" value="GJE08847.1"/>
    <property type="molecule type" value="Genomic_DNA"/>
</dbReference>